<accession>A0A812UPW1</accession>
<feature type="region of interest" description="Disordered" evidence="1">
    <location>
        <begin position="181"/>
        <end position="200"/>
    </location>
</feature>
<protein>
    <submittedName>
        <fullName evidence="3">Uncharacterized protein</fullName>
    </submittedName>
</protein>
<evidence type="ECO:0000256" key="2">
    <source>
        <dbReference type="SAM" id="SignalP"/>
    </source>
</evidence>
<dbReference type="AlphaFoldDB" id="A0A812UPW1"/>
<organism evidence="3 4">
    <name type="scientific">Symbiodinium natans</name>
    <dbReference type="NCBI Taxonomy" id="878477"/>
    <lineage>
        <taxon>Eukaryota</taxon>
        <taxon>Sar</taxon>
        <taxon>Alveolata</taxon>
        <taxon>Dinophyceae</taxon>
        <taxon>Suessiales</taxon>
        <taxon>Symbiodiniaceae</taxon>
        <taxon>Symbiodinium</taxon>
    </lineage>
</organism>
<feature type="region of interest" description="Disordered" evidence="1">
    <location>
        <begin position="324"/>
        <end position="343"/>
    </location>
</feature>
<proteinExistence type="predicted"/>
<gene>
    <name evidence="3" type="ORF">SNAT2548_LOCUS33671</name>
</gene>
<feature type="chain" id="PRO_5032376021" evidence="2">
    <location>
        <begin position="25"/>
        <end position="636"/>
    </location>
</feature>
<sequence length="636" mass="69196">MLHACTNVWSRLVRIYLGFPWCLAALANDRLDAAVADRILSRFENARPCCLDAAFSQRVRNVMTSPADLKSGGRLHDLIQLLSCQKVLNAKVEDTFARHNSVAQAARGKPVGLDANSAKHILAELKSLHVQSLARNTKGSSSSGLQLLPETDSVDISAKELCHAGFLTLEKKGQEQAIPALQDAEGGSVRRPSSTTSSAAAPVSEFAQGMCHEIDTLDSALGHGSSSALAAIDELLQHDARLAAAEPPKRKPRGSASFLRYAAEVRKSTPRQHRETPKAHADRALAAARASWKANADLRKHHNDREHAIQVQGRARRARERFVAQQRSVKPAHHRAGPLGLGDDRHPINTKLFSAFYTGHRQVVATCSDSWRKAHGGMCDDGTIWNDQPLQKQCAASFCRTRDLAALPAGTFQHLQGFLQNICRLLRQSARNDKGQITAASRHFLFFIRFGGCVLGWLVTNPHFKPLSFEGIAVTVPQQAHDAPFQVQLAAESTTSNGVEKRHFKFVSLDDVARDLAKRASEAGDSVDQWEWCHVPYKLYTSTPLSILHITEPLNWVLVGGGDWSAGLAAEDEIPGQAADQPDEDELGEISEMVAALQGPKPPAVPRSKATASAAKAKAAGSDWTGKLIRVLCEAR</sequence>
<dbReference type="Proteomes" id="UP000604046">
    <property type="component" value="Unassembled WGS sequence"/>
</dbReference>
<keyword evidence="2" id="KW-0732">Signal</keyword>
<comment type="caution">
    <text evidence="3">The sequence shown here is derived from an EMBL/GenBank/DDBJ whole genome shotgun (WGS) entry which is preliminary data.</text>
</comment>
<evidence type="ECO:0000313" key="4">
    <source>
        <dbReference type="Proteomes" id="UP000604046"/>
    </source>
</evidence>
<evidence type="ECO:0000256" key="1">
    <source>
        <dbReference type="SAM" id="MobiDB-lite"/>
    </source>
</evidence>
<dbReference type="EMBL" id="CAJNDS010002771">
    <property type="protein sequence ID" value="CAE7591435.1"/>
    <property type="molecule type" value="Genomic_DNA"/>
</dbReference>
<evidence type="ECO:0000313" key="3">
    <source>
        <dbReference type="EMBL" id="CAE7591435.1"/>
    </source>
</evidence>
<reference evidence="3" key="1">
    <citation type="submission" date="2021-02" db="EMBL/GenBank/DDBJ databases">
        <authorList>
            <person name="Dougan E. K."/>
            <person name="Rhodes N."/>
            <person name="Thang M."/>
            <person name="Chan C."/>
        </authorList>
    </citation>
    <scope>NUCLEOTIDE SEQUENCE</scope>
</reference>
<keyword evidence="4" id="KW-1185">Reference proteome</keyword>
<feature type="signal peptide" evidence="2">
    <location>
        <begin position="1"/>
        <end position="24"/>
    </location>
</feature>
<name>A0A812UPW1_9DINO</name>
<feature type="compositionally biased region" description="Low complexity" evidence="1">
    <location>
        <begin position="189"/>
        <end position="200"/>
    </location>
</feature>